<keyword evidence="4" id="KW-0547">Nucleotide-binding</keyword>
<evidence type="ECO:0000259" key="7">
    <source>
        <dbReference type="PROSITE" id="PS51206"/>
    </source>
</evidence>
<protein>
    <submittedName>
        <fullName evidence="8">Nonstructural protein</fullName>
    </submittedName>
</protein>
<dbReference type="EMBL" id="MT138322">
    <property type="protein sequence ID" value="QKE54983.1"/>
    <property type="molecule type" value="Genomic_DNA"/>
</dbReference>
<dbReference type="GO" id="GO:0019079">
    <property type="term" value="P:viral genome replication"/>
    <property type="evidence" value="ECO:0007669"/>
    <property type="project" value="InterPro"/>
</dbReference>
<dbReference type="PROSITE" id="PS51206">
    <property type="entry name" value="SF3_HELICASE_1"/>
    <property type="match status" value="1"/>
</dbReference>
<keyword evidence="2" id="KW-1048">Host nucleus</keyword>
<feature type="domain" description="SF3 helicase" evidence="7">
    <location>
        <begin position="292"/>
        <end position="436"/>
    </location>
</feature>
<keyword evidence="3" id="KW-0235">DNA replication</keyword>
<comment type="subcellular location">
    <subcellularLocation>
        <location evidence="1">Host nucleus</location>
    </subcellularLocation>
</comment>
<organism evidence="8">
    <name type="scientific">Parvoviridae sp</name>
    <dbReference type="NCBI Taxonomy" id="1940570"/>
    <lineage>
        <taxon>Viruses</taxon>
        <taxon>Monodnaviria</taxon>
        <taxon>Shotokuvirae</taxon>
        <taxon>Cossaviricota</taxon>
        <taxon>Quintoviricetes</taxon>
        <taxon>Piccovirales</taxon>
        <taxon>Parvoviridae</taxon>
    </lineage>
</organism>
<feature type="compositionally biased region" description="Polar residues" evidence="6">
    <location>
        <begin position="457"/>
        <end position="479"/>
    </location>
</feature>
<keyword evidence="5" id="KW-0067">ATP-binding</keyword>
<evidence type="ECO:0000256" key="5">
    <source>
        <dbReference type="ARBA" id="ARBA00022840"/>
    </source>
</evidence>
<evidence type="ECO:0000256" key="1">
    <source>
        <dbReference type="ARBA" id="ARBA00004147"/>
    </source>
</evidence>
<reference evidence="8" key="1">
    <citation type="submission" date="2020-01" db="EMBL/GenBank/DDBJ databases">
        <title>Viral genomes from wild and zoo birds in China.</title>
        <authorList>
            <person name="Dai Z."/>
            <person name="Shan L.T."/>
            <person name="Yang X.S."/>
        </authorList>
    </citation>
    <scope>NUCLEOTIDE SEQUENCE</scope>
    <source>
        <strain evidence="8">Zftegr01par2</strain>
    </source>
</reference>
<feature type="compositionally biased region" description="Basic and acidic residues" evidence="6">
    <location>
        <begin position="547"/>
        <end position="571"/>
    </location>
</feature>
<dbReference type="GO" id="GO:0006260">
    <property type="term" value="P:DNA replication"/>
    <property type="evidence" value="ECO:0007669"/>
    <property type="project" value="UniProtKB-KW"/>
</dbReference>
<evidence type="ECO:0000256" key="4">
    <source>
        <dbReference type="ARBA" id="ARBA00022741"/>
    </source>
</evidence>
<dbReference type="InterPro" id="IPR014015">
    <property type="entry name" value="Helicase_SF3_DNA-vir"/>
</dbReference>
<evidence type="ECO:0000256" key="2">
    <source>
        <dbReference type="ARBA" id="ARBA00022562"/>
    </source>
</evidence>
<evidence type="ECO:0000256" key="3">
    <source>
        <dbReference type="ARBA" id="ARBA00022705"/>
    </source>
</evidence>
<feature type="region of interest" description="Disordered" evidence="6">
    <location>
        <begin position="451"/>
        <end position="590"/>
    </location>
</feature>
<dbReference type="GO" id="GO:0005524">
    <property type="term" value="F:ATP binding"/>
    <property type="evidence" value="ECO:0007669"/>
    <property type="project" value="UniProtKB-KW"/>
</dbReference>
<evidence type="ECO:0000256" key="6">
    <source>
        <dbReference type="SAM" id="MobiDB-lite"/>
    </source>
</evidence>
<accession>A0A7D3UI62</accession>
<name>A0A7D3UI62_9VIRU</name>
<dbReference type="SUPFAM" id="SSF52540">
    <property type="entry name" value="P-loop containing nucleoside triphosphate hydrolases"/>
    <property type="match status" value="1"/>
</dbReference>
<sequence length="663" mass="74071">MAGTGDSYGIIQWMGRTGTSRDIPHNQAPTLLVYKDIVTRTLPEVEQELKLEDMKQYQCGIFQISDPLGIPYAGPLAYALLFNDLQVVDRWFVTGEHNEDGIFHTHALFKTAVRTDSLRRSLLSIWEKLHTSAPWVQRFTAQATLDCLKLQRCHRPSSMFPYCMKNPLWVMSNHLPYLQLAYDIDKWELNSRWKTPKQETGETNAEMNEMTRLIVNSIIENNCKSLEDIMRASPDLMGRYLHRPGLEAVVKNCLAFVKSTSGAWTLSLYCKQEINPEGVHKVLLFQGIAPSEFDEAFHQWITKAHPKKNTIVLYGPSNTGKTAFIHGLKACVPWGEILNSNIFAFEGLPGNYMGIWEEPLMGPELAEKAKQVLEGMMCSVAVKYKKPQPLPRTPIMITTNHHLWRFCQAEEEALRNRMWIFHFNHVSNMANYLPRVSERSCQCRYCRASRGCKDAHGSTSTTDMQGANEPVSSTQQSIRAFTRPNVGAGSMSTGGGGTTRGNNSPRSSSGSRKGDDGASTSGSGRHTGTTAEQHMGLFRILRSGSTSDRKRSAESGHAEHVESADTTRDSGTDSSPDGRGCSGGEYRGVRHGGGVIENTLESGLPIQLATVPAEKEETLRISAKKRKVDRALGARVGAIKIPMTVPLKQDWEEYMCYLYHWYG</sequence>
<proteinExistence type="predicted"/>
<feature type="compositionally biased region" description="Low complexity" evidence="6">
    <location>
        <begin position="500"/>
        <end position="530"/>
    </location>
</feature>
<evidence type="ECO:0000313" key="8">
    <source>
        <dbReference type="EMBL" id="QKE54983.1"/>
    </source>
</evidence>
<feature type="compositionally biased region" description="Gly residues" evidence="6">
    <location>
        <begin position="580"/>
        <end position="590"/>
    </location>
</feature>
<dbReference type="Gene3D" id="3.40.50.300">
    <property type="entry name" value="P-loop containing nucleotide triphosphate hydrolases"/>
    <property type="match status" value="1"/>
</dbReference>
<dbReference type="InterPro" id="IPR027417">
    <property type="entry name" value="P-loop_NTPase"/>
</dbReference>
<dbReference type="GO" id="GO:0042025">
    <property type="term" value="C:host cell nucleus"/>
    <property type="evidence" value="ECO:0007669"/>
    <property type="project" value="UniProtKB-SubCell"/>
</dbReference>
<dbReference type="Pfam" id="PF01057">
    <property type="entry name" value="Parvo_NS1"/>
    <property type="match status" value="1"/>
</dbReference>
<dbReference type="InterPro" id="IPR001257">
    <property type="entry name" value="Parvovirus_NS1_helicase"/>
</dbReference>